<organism evidence="2 3">
    <name type="scientific">Tetraparma gracilis</name>
    <dbReference type="NCBI Taxonomy" id="2962635"/>
    <lineage>
        <taxon>Eukaryota</taxon>
        <taxon>Sar</taxon>
        <taxon>Stramenopiles</taxon>
        <taxon>Ochrophyta</taxon>
        <taxon>Bolidophyceae</taxon>
        <taxon>Parmales</taxon>
        <taxon>Triparmaceae</taxon>
        <taxon>Tetraparma</taxon>
    </lineage>
</organism>
<feature type="transmembrane region" description="Helical" evidence="1">
    <location>
        <begin position="337"/>
        <end position="360"/>
    </location>
</feature>
<keyword evidence="1" id="KW-1133">Transmembrane helix</keyword>
<proteinExistence type="predicted"/>
<evidence type="ECO:0000313" key="2">
    <source>
        <dbReference type="EMBL" id="GMI40837.1"/>
    </source>
</evidence>
<feature type="transmembrane region" description="Helical" evidence="1">
    <location>
        <begin position="388"/>
        <end position="410"/>
    </location>
</feature>
<keyword evidence="1" id="KW-0812">Transmembrane</keyword>
<name>A0ABQ6N5S4_9STRA</name>
<keyword evidence="1" id="KW-0472">Membrane</keyword>
<gene>
    <name evidence="2" type="ORF">TeGR_g2980</name>
</gene>
<reference evidence="2 3" key="1">
    <citation type="journal article" date="2023" name="Commun. Biol.">
        <title>Genome analysis of Parmales, the sister group of diatoms, reveals the evolutionary specialization of diatoms from phago-mixotrophs to photoautotrophs.</title>
        <authorList>
            <person name="Ban H."/>
            <person name="Sato S."/>
            <person name="Yoshikawa S."/>
            <person name="Yamada K."/>
            <person name="Nakamura Y."/>
            <person name="Ichinomiya M."/>
            <person name="Sato N."/>
            <person name="Blanc-Mathieu R."/>
            <person name="Endo H."/>
            <person name="Kuwata A."/>
            <person name="Ogata H."/>
        </authorList>
    </citation>
    <scope>NUCLEOTIDE SEQUENCE [LARGE SCALE GENOMIC DNA]</scope>
</reference>
<feature type="transmembrane region" description="Helical" evidence="1">
    <location>
        <begin position="431"/>
        <end position="452"/>
    </location>
</feature>
<feature type="transmembrane region" description="Helical" evidence="1">
    <location>
        <begin position="176"/>
        <end position="196"/>
    </location>
</feature>
<comment type="caution">
    <text evidence="2">The sequence shown here is derived from an EMBL/GenBank/DDBJ whole genome shotgun (WGS) entry which is preliminary data.</text>
</comment>
<keyword evidence="3" id="KW-1185">Reference proteome</keyword>
<dbReference type="EMBL" id="BRYB01000958">
    <property type="protein sequence ID" value="GMI40837.1"/>
    <property type="molecule type" value="Genomic_DNA"/>
</dbReference>
<dbReference type="Proteomes" id="UP001165060">
    <property type="component" value="Unassembled WGS sequence"/>
</dbReference>
<evidence type="ECO:0000256" key="1">
    <source>
        <dbReference type="SAM" id="Phobius"/>
    </source>
</evidence>
<sequence>MDSNSFAGSRLGLDISSLMDSVCNQGLSDKEAAELSKQFFTERVPTGSARLPFFHAMMGRLLLNKLRPGSVVNKPLSTLTEADGRLIGSTFATCLLTSLSETAAVDEWVERFPPLSELGAEYDWFTPLMNVVAVRLLRTAPWGANARMLLGAGLAIMDKASKIAVIVEVGPRSANGAALLTMMGICLFFQALIVFLQNKGGGIGILLREMAILFAGLKPGFDASRVALGVQKKAWEIMPGETVLMANKLASLLFEYIPGVVLQIYFCLEEYRARPLGATVTEALGATVLGSVVIGALSTGLVSASVSYDYDCGPFHREMEPEFYGYIPPTAWKRSAIFFNMVLSSALLLIIRGVAAALLVSVSKTTFVLYLAGDHALNLVQKIARRDFWYWTPLTGASLFIISLTTRVGMKVMVDHTGLIQFRHPGELGGIWWTTNMILSVASPFAAVAVFFGHLSEEESNLSEEDTWRGLFILSGSWLALFGMFLALATPGYKKTFFSLKTGRTWIRDYFLAPGATDQKKSEIFGCCAKIWGDLEPQIKEWIESSWEEWVRERPEWFTDVWRGSVAKTH</sequence>
<protein>
    <submittedName>
        <fullName evidence="2">Uncharacterized protein</fullName>
    </submittedName>
</protein>
<feature type="transmembrane region" description="Helical" evidence="1">
    <location>
        <begin position="472"/>
        <end position="493"/>
    </location>
</feature>
<accession>A0ABQ6N5S4</accession>
<evidence type="ECO:0000313" key="3">
    <source>
        <dbReference type="Proteomes" id="UP001165060"/>
    </source>
</evidence>